<dbReference type="InterPro" id="IPR011006">
    <property type="entry name" value="CheY-like_superfamily"/>
</dbReference>
<proteinExistence type="predicted"/>
<accession>B0CAW1</accession>
<dbReference type="SMART" id="SM00448">
    <property type="entry name" value="REC"/>
    <property type="match status" value="1"/>
</dbReference>
<keyword evidence="1 6" id="KW-0597">Phosphoprotein</keyword>
<sequence>MTPHILLVEDEVRIAQLVELELSDAGYQVNIAHDGQVGLELAQAIQPDAIVLDWTLPNLTGLEICQQLRATGNAVPIVFATAMDDQPHRQAAMAAGANAYVVKPYSISDLMETLTAQLPSAAA</sequence>
<evidence type="ECO:0000256" key="6">
    <source>
        <dbReference type="PROSITE-ProRule" id="PRU00169"/>
    </source>
</evidence>
<evidence type="ECO:0000256" key="2">
    <source>
        <dbReference type="ARBA" id="ARBA00023012"/>
    </source>
</evidence>
<dbReference type="OrthoDB" id="9808843at2"/>
<dbReference type="EMBL" id="CP000828">
    <property type="protein sequence ID" value="ABW25451.1"/>
    <property type="molecule type" value="Genomic_DNA"/>
</dbReference>
<dbReference type="GO" id="GO:0003677">
    <property type="term" value="F:DNA binding"/>
    <property type="evidence" value="ECO:0007669"/>
    <property type="project" value="UniProtKB-KW"/>
</dbReference>
<keyword evidence="2" id="KW-0902">Two-component regulatory system</keyword>
<dbReference type="AlphaFoldDB" id="B0CAW1"/>
<dbReference type="eggNOG" id="COG0745">
    <property type="taxonomic scope" value="Bacteria"/>
</dbReference>
<dbReference type="HOGENOM" id="CLU_000445_69_9_3"/>
<evidence type="ECO:0000256" key="4">
    <source>
        <dbReference type="ARBA" id="ARBA00023125"/>
    </source>
</evidence>
<feature type="modified residue" description="4-aspartylphosphate" evidence="6">
    <location>
        <position position="53"/>
    </location>
</feature>
<dbReference type="FunFam" id="3.40.50.2300:FF:000001">
    <property type="entry name" value="DNA-binding response regulator PhoB"/>
    <property type="match status" value="1"/>
</dbReference>
<evidence type="ECO:0000313" key="8">
    <source>
        <dbReference type="EMBL" id="ABW25451.1"/>
    </source>
</evidence>
<keyword evidence="5" id="KW-0804">Transcription</keyword>
<name>B0CAW1_ACAM1</name>
<dbReference type="SUPFAM" id="SSF52172">
    <property type="entry name" value="CheY-like"/>
    <property type="match status" value="1"/>
</dbReference>
<organism evidence="8 9">
    <name type="scientific">Acaryochloris marina (strain MBIC 11017)</name>
    <dbReference type="NCBI Taxonomy" id="329726"/>
    <lineage>
        <taxon>Bacteria</taxon>
        <taxon>Bacillati</taxon>
        <taxon>Cyanobacteriota</taxon>
        <taxon>Cyanophyceae</taxon>
        <taxon>Acaryochloridales</taxon>
        <taxon>Acaryochloridaceae</taxon>
        <taxon>Acaryochloris</taxon>
    </lineage>
</organism>
<reference evidence="8 9" key="1">
    <citation type="journal article" date="2008" name="Proc. Natl. Acad. Sci. U.S.A.">
        <title>Niche adaptation and genome expansion in the chlorophyll d-producing cyanobacterium Acaryochloris marina.</title>
        <authorList>
            <person name="Swingley W.D."/>
            <person name="Chen M."/>
            <person name="Cheung P.C."/>
            <person name="Conrad A.L."/>
            <person name="Dejesa L.C."/>
            <person name="Hao J."/>
            <person name="Honchak B.M."/>
            <person name="Karbach L.E."/>
            <person name="Kurdoglu A."/>
            <person name="Lahiri S."/>
            <person name="Mastrian S.D."/>
            <person name="Miyashita H."/>
            <person name="Page L."/>
            <person name="Ramakrishna P."/>
            <person name="Satoh S."/>
            <person name="Sattley W.M."/>
            <person name="Shimada Y."/>
            <person name="Taylor H.L."/>
            <person name="Tomo T."/>
            <person name="Tsuchiya T."/>
            <person name="Wang Z.T."/>
            <person name="Raymond J."/>
            <person name="Mimuro M."/>
            <person name="Blankenship R.E."/>
            <person name="Touchman J.W."/>
        </authorList>
    </citation>
    <scope>NUCLEOTIDE SEQUENCE [LARGE SCALE GENOMIC DNA]</scope>
    <source>
        <strain evidence="9">MBIC 11017</strain>
    </source>
</reference>
<dbReference type="STRING" id="329726.AM1_0394"/>
<keyword evidence="3" id="KW-0805">Transcription regulation</keyword>
<dbReference type="Proteomes" id="UP000000268">
    <property type="component" value="Chromosome"/>
</dbReference>
<dbReference type="KEGG" id="amr:AM1_0394"/>
<evidence type="ECO:0000256" key="3">
    <source>
        <dbReference type="ARBA" id="ARBA00023015"/>
    </source>
</evidence>
<evidence type="ECO:0000313" key="9">
    <source>
        <dbReference type="Proteomes" id="UP000000268"/>
    </source>
</evidence>
<evidence type="ECO:0000259" key="7">
    <source>
        <dbReference type="PROSITE" id="PS50110"/>
    </source>
</evidence>
<dbReference type="InterPro" id="IPR001789">
    <property type="entry name" value="Sig_transdc_resp-reg_receiver"/>
</dbReference>
<dbReference type="Gene3D" id="3.40.50.2300">
    <property type="match status" value="1"/>
</dbReference>
<keyword evidence="9" id="KW-1185">Reference proteome</keyword>
<dbReference type="GO" id="GO:0000160">
    <property type="term" value="P:phosphorelay signal transduction system"/>
    <property type="evidence" value="ECO:0007669"/>
    <property type="project" value="UniProtKB-KW"/>
</dbReference>
<keyword evidence="4" id="KW-0238">DNA-binding</keyword>
<dbReference type="CDD" id="cd17574">
    <property type="entry name" value="REC_OmpR"/>
    <property type="match status" value="1"/>
</dbReference>
<dbReference type="PANTHER" id="PTHR44591">
    <property type="entry name" value="STRESS RESPONSE REGULATOR PROTEIN 1"/>
    <property type="match status" value="1"/>
</dbReference>
<evidence type="ECO:0000256" key="5">
    <source>
        <dbReference type="ARBA" id="ARBA00023163"/>
    </source>
</evidence>
<dbReference type="PANTHER" id="PTHR44591:SF3">
    <property type="entry name" value="RESPONSE REGULATORY DOMAIN-CONTAINING PROTEIN"/>
    <property type="match status" value="1"/>
</dbReference>
<evidence type="ECO:0000256" key="1">
    <source>
        <dbReference type="ARBA" id="ARBA00022553"/>
    </source>
</evidence>
<dbReference type="InterPro" id="IPR050595">
    <property type="entry name" value="Bact_response_regulator"/>
</dbReference>
<dbReference type="RefSeq" id="WP_012161061.1">
    <property type="nucleotide sequence ID" value="NC_009925.1"/>
</dbReference>
<dbReference type="Pfam" id="PF00072">
    <property type="entry name" value="Response_reg"/>
    <property type="match status" value="1"/>
</dbReference>
<gene>
    <name evidence="8" type="ordered locus">AM1_0394</name>
</gene>
<dbReference type="PROSITE" id="PS50110">
    <property type="entry name" value="RESPONSE_REGULATORY"/>
    <property type="match status" value="1"/>
</dbReference>
<protein>
    <submittedName>
        <fullName evidence="8">Two-component response regulator</fullName>
    </submittedName>
</protein>
<feature type="domain" description="Response regulatory" evidence="7">
    <location>
        <begin position="4"/>
        <end position="118"/>
    </location>
</feature>